<dbReference type="PROSITE" id="PS00109">
    <property type="entry name" value="PROTEIN_KINASE_TYR"/>
    <property type="match status" value="1"/>
</dbReference>
<dbReference type="InterPro" id="IPR011009">
    <property type="entry name" value="Kinase-like_dom_sf"/>
</dbReference>
<dbReference type="Pfam" id="PF07714">
    <property type="entry name" value="PK_Tyr_Ser-Thr"/>
    <property type="match status" value="1"/>
</dbReference>
<feature type="domain" description="Protein kinase" evidence="2">
    <location>
        <begin position="1"/>
        <end position="194"/>
    </location>
</feature>
<dbReference type="InterPro" id="IPR008266">
    <property type="entry name" value="Tyr_kinase_AS"/>
</dbReference>
<feature type="region of interest" description="Disordered" evidence="1">
    <location>
        <begin position="243"/>
        <end position="263"/>
    </location>
</feature>
<organism evidence="3 4">
    <name type="scientific">Meripilus lineatus</name>
    <dbReference type="NCBI Taxonomy" id="2056292"/>
    <lineage>
        <taxon>Eukaryota</taxon>
        <taxon>Fungi</taxon>
        <taxon>Dikarya</taxon>
        <taxon>Basidiomycota</taxon>
        <taxon>Agaricomycotina</taxon>
        <taxon>Agaricomycetes</taxon>
        <taxon>Polyporales</taxon>
        <taxon>Meripilaceae</taxon>
        <taxon>Meripilus</taxon>
    </lineage>
</organism>
<evidence type="ECO:0000313" key="4">
    <source>
        <dbReference type="Proteomes" id="UP001212997"/>
    </source>
</evidence>
<proteinExistence type="predicted"/>
<dbReference type="PRINTS" id="PR00109">
    <property type="entry name" value="TYRKINASE"/>
</dbReference>
<name>A0AAD5V057_9APHY</name>
<protein>
    <recommendedName>
        <fullName evidence="2">Protein kinase domain-containing protein</fullName>
    </recommendedName>
</protein>
<dbReference type="InterPro" id="IPR000719">
    <property type="entry name" value="Prot_kinase_dom"/>
</dbReference>
<dbReference type="AlphaFoldDB" id="A0AAD5V057"/>
<feature type="region of interest" description="Disordered" evidence="1">
    <location>
        <begin position="291"/>
        <end position="312"/>
    </location>
</feature>
<comment type="caution">
    <text evidence="3">The sequence shown here is derived from an EMBL/GenBank/DDBJ whole genome shotgun (WGS) entry which is preliminary data.</text>
</comment>
<gene>
    <name evidence="3" type="ORF">NLI96_g7786</name>
</gene>
<evidence type="ECO:0000259" key="2">
    <source>
        <dbReference type="PROSITE" id="PS50011"/>
    </source>
</evidence>
<dbReference type="Proteomes" id="UP001212997">
    <property type="component" value="Unassembled WGS sequence"/>
</dbReference>
<dbReference type="SUPFAM" id="SSF56112">
    <property type="entry name" value="Protein kinase-like (PK-like)"/>
    <property type="match status" value="1"/>
</dbReference>
<reference evidence="3" key="1">
    <citation type="submission" date="2022-07" db="EMBL/GenBank/DDBJ databases">
        <title>Genome Sequence of Physisporinus lineatus.</title>
        <authorList>
            <person name="Buettner E."/>
        </authorList>
    </citation>
    <scope>NUCLEOTIDE SEQUENCE</scope>
    <source>
        <strain evidence="3">VT162</strain>
    </source>
</reference>
<dbReference type="GO" id="GO:0004674">
    <property type="term" value="F:protein serine/threonine kinase activity"/>
    <property type="evidence" value="ECO:0007669"/>
    <property type="project" value="TreeGrafter"/>
</dbReference>
<dbReference type="InterPro" id="IPR051681">
    <property type="entry name" value="Ser/Thr_Kinases-Pseudokinases"/>
</dbReference>
<dbReference type="EMBL" id="JANAWD010000331">
    <property type="protein sequence ID" value="KAJ3481254.1"/>
    <property type="molecule type" value="Genomic_DNA"/>
</dbReference>
<dbReference type="PROSITE" id="PS50011">
    <property type="entry name" value="PROTEIN_KINASE_DOM"/>
    <property type="match status" value="1"/>
</dbReference>
<dbReference type="PANTHER" id="PTHR44329">
    <property type="entry name" value="SERINE/THREONINE-PROTEIN KINASE TNNI3K-RELATED"/>
    <property type="match status" value="1"/>
</dbReference>
<dbReference type="InterPro" id="IPR001245">
    <property type="entry name" value="Ser-Thr/Tyr_kinase_cat_dom"/>
</dbReference>
<evidence type="ECO:0000313" key="3">
    <source>
        <dbReference type="EMBL" id="KAJ3481254.1"/>
    </source>
</evidence>
<evidence type="ECO:0000256" key="1">
    <source>
        <dbReference type="SAM" id="MobiDB-lite"/>
    </source>
</evidence>
<dbReference type="GO" id="GO:0005524">
    <property type="term" value="F:ATP binding"/>
    <property type="evidence" value="ECO:0007669"/>
    <property type="project" value="InterPro"/>
</dbReference>
<sequence length="403" mass="44420">MVSPWMDEGNIMDCLKDLLSKSQDLPLHRWIKEIIEGLQYLHTESIVHGDLRGANIMITAELRVQLADFGLAQFVDSTTASFGSTGGAVRWLAPEVLVGGGRLTFASDVYAFGCVCLELYTQKHPFPDCFTDAQVIACILQGQRPEKPKRSRHSTYNRGLWSLVERCWAEDPIDRPPASFIATSLPTEHEQDFVGSDYDIIFKPKDPDFYSPEMVISEVASTSSPPSVFSGLSRDRPWSPFSMLSEPSINDRPDGQLTNGSRASSNLSFAHLHSRGSSLSSLNYGSKGLALPTPMSPLEESPEPIDGNTLSLQGQDDTLGRLYGESTTMSQLRINFPKIVDLNGYESSRESSLFLENLPFELKEPLQPPGDAQEPVNEDGFKDPLLELKQHMASVAADFGQGS</sequence>
<accession>A0AAD5V057</accession>
<keyword evidence="4" id="KW-1185">Reference proteome</keyword>
<dbReference type="Gene3D" id="1.10.510.10">
    <property type="entry name" value="Transferase(Phosphotransferase) domain 1"/>
    <property type="match status" value="1"/>
</dbReference>